<dbReference type="Proteomes" id="UP000593572">
    <property type="component" value="Unassembled WGS sequence"/>
</dbReference>
<protein>
    <submittedName>
        <fullName evidence="1">Uncharacterized protein</fullName>
    </submittedName>
</protein>
<evidence type="ECO:0000313" key="1">
    <source>
        <dbReference type="EMBL" id="MBA0575792.1"/>
    </source>
</evidence>
<proteinExistence type="predicted"/>
<gene>
    <name evidence="1" type="ORF">Golob_024185</name>
</gene>
<dbReference type="AlphaFoldDB" id="A0A7J8NG12"/>
<organism evidence="1 2">
    <name type="scientific">Gossypium lobatum</name>
    <dbReference type="NCBI Taxonomy" id="34289"/>
    <lineage>
        <taxon>Eukaryota</taxon>
        <taxon>Viridiplantae</taxon>
        <taxon>Streptophyta</taxon>
        <taxon>Embryophyta</taxon>
        <taxon>Tracheophyta</taxon>
        <taxon>Spermatophyta</taxon>
        <taxon>Magnoliopsida</taxon>
        <taxon>eudicotyledons</taxon>
        <taxon>Gunneridae</taxon>
        <taxon>Pentapetalae</taxon>
        <taxon>rosids</taxon>
        <taxon>malvids</taxon>
        <taxon>Malvales</taxon>
        <taxon>Malvaceae</taxon>
        <taxon>Malvoideae</taxon>
        <taxon>Gossypium</taxon>
    </lineage>
</organism>
<sequence>MGKKRDMVQSKDLDFSTVKYEHEVIKAPHSTGLVLKLLVRMVEAPVIEKFFGRTFSREFNGEFHVLVIMQMLQNTVIPAAPVF</sequence>
<dbReference type="EMBL" id="JABEZX010276825">
    <property type="protein sequence ID" value="MBA0575792.1"/>
    <property type="molecule type" value="Genomic_DNA"/>
</dbReference>
<evidence type="ECO:0000313" key="2">
    <source>
        <dbReference type="Proteomes" id="UP000593572"/>
    </source>
</evidence>
<reference evidence="1 2" key="1">
    <citation type="journal article" date="2019" name="Genome Biol. Evol.">
        <title>Insights into the evolution of the New World diploid cottons (Gossypium, subgenus Houzingenia) based on genome sequencing.</title>
        <authorList>
            <person name="Grover C.E."/>
            <person name="Arick M.A. 2nd"/>
            <person name="Thrash A."/>
            <person name="Conover J.L."/>
            <person name="Sanders W.S."/>
            <person name="Peterson D.G."/>
            <person name="Frelichowski J.E."/>
            <person name="Scheffler J.A."/>
            <person name="Scheffler B.E."/>
            <person name="Wendel J.F."/>
        </authorList>
    </citation>
    <scope>NUCLEOTIDE SEQUENCE [LARGE SCALE GENOMIC DNA]</scope>
    <source>
        <strain evidence="1">157</strain>
        <tissue evidence="1">Leaf</tissue>
    </source>
</reference>
<name>A0A7J8NG12_9ROSI</name>
<keyword evidence="2" id="KW-1185">Reference proteome</keyword>
<accession>A0A7J8NG12</accession>
<comment type="caution">
    <text evidence="1">The sequence shown here is derived from an EMBL/GenBank/DDBJ whole genome shotgun (WGS) entry which is preliminary data.</text>
</comment>